<gene>
    <name evidence="3" type="ORF">ENE75_02320</name>
</gene>
<organism evidence="3 4">
    <name type="scientific">Rubrivivax albus</name>
    <dbReference type="NCBI Taxonomy" id="2499835"/>
    <lineage>
        <taxon>Bacteria</taxon>
        <taxon>Pseudomonadati</taxon>
        <taxon>Pseudomonadota</taxon>
        <taxon>Betaproteobacteria</taxon>
        <taxon>Burkholderiales</taxon>
        <taxon>Sphaerotilaceae</taxon>
        <taxon>Rubrivivax</taxon>
    </lineage>
</organism>
<feature type="region of interest" description="Disordered" evidence="1">
    <location>
        <begin position="1019"/>
        <end position="1041"/>
    </location>
</feature>
<dbReference type="EMBL" id="SACT01000001">
    <property type="protein sequence ID" value="RVT53748.1"/>
    <property type="molecule type" value="Genomic_DNA"/>
</dbReference>
<reference evidence="3 4" key="1">
    <citation type="submission" date="2019-01" db="EMBL/GenBank/DDBJ databases">
        <authorList>
            <person name="Chen W.-M."/>
        </authorList>
    </citation>
    <scope>NUCLEOTIDE SEQUENCE [LARGE SCALE GENOMIC DNA]</scope>
    <source>
        <strain evidence="3 4">ICH-3</strain>
    </source>
</reference>
<dbReference type="Pfam" id="PF13424">
    <property type="entry name" value="TPR_12"/>
    <property type="match status" value="1"/>
</dbReference>
<dbReference type="Gene3D" id="3.40.50.300">
    <property type="entry name" value="P-loop containing nucleotide triphosphate hydrolases"/>
    <property type="match status" value="1"/>
</dbReference>
<dbReference type="OrthoDB" id="9811542at2"/>
<dbReference type="RefSeq" id="WP_128195221.1">
    <property type="nucleotide sequence ID" value="NZ_SACT01000001.1"/>
</dbReference>
<dbReference type="PANTHER" id="PTHR47691">
    <property type="entry name" value="REGULATOR-RELATED"/>
    <property type="match status" value="1"/>
</dbReference>
<dbReference type="SUPFAM" id="SSF48452">
    <property type="entry name" value="TPR-like"/>
    <property type="match status" value="2"/>
</dbReference>
<dbReference type="InterPro" id="IPR019734">
    <property type="entry name" value="TPR_rpt"/>
</dbReference>
<evidence type="ECO:0000256" key="1">
    <source>
        <dbReference type="SAM" id="MobiDB-lite"/>
    </source>
</evidence>
<dbReference type="GO" id="GO:0006355">
    <property type="term" value="P:regulation of DNA-templated transcription"/>
    <property type="evidence" value="ECO:0007669"/>
    <property type="project" value="InterPro"/>
</dbReference>
<dbReference type="SUPFAM" id="SSF52540">
    <property type="entry name" value="P-loop containing nucleoside triphosphate hydrolases"/>
    <property type="match status" value="1"/>
</dbReference>
<dbReference type="InterPro" id="IPR016032">
    <property type="entry name" value="Sig_transdc_resp-reg_C-effctor"/>
</dbReference>
<sequence>MPPPPQPAADVAAVADGPPVLRLFGPPALQAGSSLVPFTAERRFQLLTVLALADGQWIARERLGQLLWPAHGAAAARSNLRTVVHRARLLPGAQAVEATEHAVRWVVDHDVRACLSALGSSDPDTRADAVTTAGQPLLEGLDDPANPAWSDWLDSQRRRVAAAWQSAAWDWLAQAADPAARAALADRLLSHDALDETAMTAWLEAAMARGQGAAARQRFRAFAHRLAEELGIEPAQHLRDLMARLDGSPPTAGATPDTPSGRPRIVPPDSGTDFVGRQQERAEAQALLARADCRLLTLLGPGGVGKSRLARVVAGLTGAEAAHTRTDFPGGAWWVDLQDLTQAAALLPRLAQQLGLQTLDEPTALAQVAAALPAQRCLMVLDNAEHLLGLPGVDTLQAVLDGLLAAHPGVCLLVTSRVRLGASGPLQVAEWLLPVPGLAVPDEDSRDLDAASAFDAVQLFDRRARQADPRFALAAHVGAVVDIAAAVGGMPLALELAASWVRLMPPAAIADELRRSLDLLQRHPSAVGQPARPEHVSVRDVLAQSVAMLSPLERQALAAVSMFQDGFSRDAARALGRLTALPLLSALTDRGLLAIDADDRFRLHPLVQTLGAELLAADPALATATRQAHARHFARYMAELAPLTRGNLRQLVVAIDAEFANICRAWDTSLEEAQGEALGHIVRALWVYFEVTGRLQEGIRRLRPALQRLESMAAHDAPSGWALSRLRHGLSMLMHRGGHQADGLAVAETGMAAGIQAADLEALVGCLLNSGSCLMALGRLTEAHARFEQALALARTHDDTHCVAWALGNLAVSHSALGDADAAIAHGEQALQLDRQQGNLYQVAVHLVNLGGAQLDANRLAAAIDWTRQAVQHCHDHGLTLFELHARSNLAGFLMRDGRVDEARALTLQCLQAARAQGLLIVQAMQLTMLARMEVRAGRLAAALPPIREALGLARGHGLHSELPLVLRTWAALCEARGQVVQAARVLQCAIGMAATSPSDARFFGQLLSALPLDDRARAEAAEQPLTPDEALADIEADRPR</sequence>
<keyword evidence="4" id="KW-1185">Reference proteome</keyword>
<dbReference type="GO" id="GO:0003677">
    <property type="term" value="F:DNA binding"/>
    <property type="evidence" value="ECO:0007669"/>
    <property type="project" value="InterPro"/>
</dbReference>
<dbReference type="Gene3D" id="1.25.40.10">
    <property type="entry name" value="Tetratricopeptide repeat domain"/>
    <property type="match status" value="2"/>
</dbReference>
<dbReference type="PANTHER" id="PTHR47691:SF3">
    <property type="entry name" value="HTH-TYPE TRANSCRIPTIONAL REGULATOR RV0890C-RELATED"/>
    <property type="match status" value="1"/>
</dbReference>
<dbReference type="SMART" id="SM00028">
    <property type="entry name" value="TPR"/>
    <property type="match status" value="5"/>
</dbReference>
<dbReference type="GO" id="GO:0016887">
    <property type="term" value="F:ATP hydrolysis activity"/>
    <property type="evidence" value="ECO:0007669"/>
    <property type="project" value="InterPro"/>
</dbReference>
<dbReference type="InterPro" id="IPR036388">
    <property type="entry name" value="WH-like_DNA-bd_sf"/>
</dbReference>
<feature type="domain" description="Bacterial transcriptional activator" evidence="2">
    <location>
        <begin position="107"/>
        <end position="246"/>
    </location>
</feature>
<dbReference type="InterPro" id="IPR005158">
    <property type="entry name" value="BTAD"/>
</dbReference>
<dbReference type="SUPFAM" id="SSF46894">
    <property type="entry name" value="C-terminal effector domain of the bipartite response regulators"/>
    <property type="match status" value="1"/>
</dbReference>
<dbReference type="Gene3D" id="1.10.10.10">
    <property type="entry name" value="Winged helix-like DNA-binding domain superfamily/Winged helix DNA-binding domain"/>
    <property type="match status" value="1"/>
</dbReference>
<evidence type="ECO:0000313" key="3">
    <source>
        <dbReference type="EMBL" id="RVT53748.1"/>
    </source>
</evidence>
<dbReference type="PRINTS" id="PR00364">
    <property type="entry name" value="DISEASERSIST"/>
</dbReference>
<dbReference type="Pfam" id="PF03704">
    <property type="entry name" value="BTAD"/>
    <property type="match status" value="1"/>
</dbReference>
<accession>A0A3S2UAS8</accession>
<dbReference type="SMART" id="SM01043">
    <property type="entry name" value="BTAD"/>
    <property type="match status" value="1"/>
</dbReference>
<evidence type="ECO:0000313" key="4">
    <source>
        <dbReference type="Proteomes" id="UP000288178"/>
    </source>
</evidence>
<dbReference type="Pfam" id="PF13401">
    <property type="entry name" value="AAA_22"/>
    <property type="match status" value="1"/>
</dbReference>
<evidence type="ECO:0000259" key="2">
    <source>
        <dbReference type="SMART" id="SM01043"/>
    </source>
</evidence>
<dbReference type="AlphaFoldDB" id="A0A3S2UAS8"/>
<protein>
    <submittedName>
        <fullName evidence="3">Tetratricopeptide repeat protein</fullName>
    </submittedName>
</protein>
<name>A0A3S2UAS8_9BURK</name>
<dbReference type="InterPro" id="IPR011990">
    <property type="entry name" value="TPR-like_helical_dom_sf"/>
</dbReference>
<proteinExistence type="predicted"/>
<comment type="caution">
    <text evidence="3">The sequence shown here is derived from an EMBL/GenBank/DDBJ whole genome shotgun (WGS) entry which is preliminary data.</text>
</comment>
<dbReference type="Proteomes" id="UP000288178">
    <property type="component" value="Unassembled WGS sequence"/>
</dbReference>
<dbReference type="InterPro" id="IPR049945">
    <property type="entry name" value="AAA_22"/>
</dbReference>
<dbReference type="InterPro" id="IPR027417">
    <property type="entry name" value="P-loop_NTPase"/>
</dbReference>
<feature type="region of interest" description="Disordered" evidence="1">
    <location>
        <begin position="245"/>
        <end position="273"/>
    </location>
</feature>